<feature type="chain" id="PRO_5040134596" description="LNS2/PITP domain-containing protein" evidence="2">
    <location>
        <begin position="22"/>
        <end position="239"/>
    </location>
</feature>
<dbReference type="InterPro" id="IPR023214">
    <property type="entry name" value="HAD_sf"/>
</dbReference>
<dbReference type="Proteomes" id="UP001153069">
    <property type="component" value="Unassembled WGS sequence"/>
</dbReference>
<dbReference type="SUPFAM" id="SSF56784">
    <property type="entry name" value="HAD-like"/>
    <property type="match status" value="1"/>
</dbReference>
<keyword evidence="2" id="KW-0732">Signal</keyword>
<sequence>MLGMTDVRLCYLLLLFACCHAGDHDDQGGGFGDGGDIPGTDNNNDPGGGAPRPTVIFDIDGTLTFNELPLPFVRKGSREATQLYLDLGYEIILLSARPCLTQWQADIVLWLYKFPTDEFLKIVCSPNVIWDPDMRGWFKLRVMKELRDEWNLVYTHAYGDQPSDFGVYHALGIPQSNVFAFRRLFEPDCSPGLYADCMEDYVTHNILYIARQPFVPRPDPAGRSGAIRLIMDNNNHTRR</sequence>
<dbReference type="SMART" id="SM00775">
    <property type="entry name" value="LNS2"/>
    <property type="match status" value="1"/>
</dbReference>
<evidence type="ECO:0000259" key="3">
    <source>
        <dbReference type="SMART" id="SM00775"/>
    </source>
</evidence>
<name>A0A9N8DQU5_9STRA</name>
<proteinExistence type="predicted"/>
<feature type="signal peptide" evidence="2">
    <location>
        <begin position="1"/>
        <end position="21"/>
    </location>
</feature>
<dbReference type="InterPro" id="IPR031315">
    <property type="entry name" value="LNS2/PITP"/>
</dbReference>
<organism evidence="4 5">
    <name type="scientific">Seminavis robusta</name>
    <dbReference type="NCBI Taxonomy" id="568900"/>
    <lineage>
        <taxon>Eukaryota</taxon>
        <taxon>Sar</taxon>
        <taxon>Stramenopiles</taxon>
        <taxon>Ochrophyta</taxon>
        <taxon>Bacillariophyta</taxon>
        <taxon>Bacillariophyceae</taxon>
        <taxon>Bacillariophycidae</taxon>
        <taxon>Naviculales</taxon>
        <taxon>Naviculaceae</taxon>
        <taxon>Seminavis</taxon>
    </lineage>
</organism>
<evidence type="ECO:0000313" key="4">
    <source>
        <dbReference type="EMBL" id="CAB9505169.1"/>
    </source>
</evidence>
<dbReference type="EMBL" id="CAICTM010000220">
    <property type="protein sequence ID" value="CAB9505169.1"/>
    <property type="molecule type" value="Genomic_DNA"/>
</dbReference>
<keyword evidence="5" id="KW-1185">Reference proteome</keyword>
<dbReference type="AlphaFoldDB" id="A0A9N8DQU5"/>
<evidence type="ECO:0000313" key="5">
    <source>
        <dbReference type="Proteomes" id="UP001153069"/>
    </source>
</evidence>
<accession>A0A9N8DQU5</accession>
<gene>
    <name evidence="4" type="ORF">SEMRO_221_G090910.1</name>
</gene>
<feature type="region of interest" description="Disordered" evidence="1">
    <location>
        <begin position="30"/>
        <end position="51"/>
    </location>
</feature>
<reference evidence="4" key="1">
    <citation type="submission" date="2020-06" db="EMBL/GenBank/DDBJ databases">
        <authorList>
            <consortium name="Plant Systems Biology data submission"/>
        </authorList>
    </citation>
    <scope>NUCLEOTIDE SEQUENCE</scope>
    <source>
        <strain evidence="4">D6</strain>
    </source>
</reference>
<evidence type="ECO:0000256" key="1">
    <source>
        <dbReference type="SAM" id="MobiDB-lite"/>
    </source>
</evidence>
<dbReference type="Gene3D" id="3.40.50.1000">
    <property type="entry name" value="HAD superfamily/HAD-like"/>
    <property type="match status" value="1"/>
</dbReference>
<evidence type="ECO:0000256" key="2">
    <source>
        <dbReference type="SAM" id="SignalP"/>
    </source>
</evidence>
<dbReference type="InterPro" id="IPR036412">
    <property type="entry name" value="HAD-like_sf"/>
</dbReference>
<feature type="domain" description="LNS2/PITP" evidence="3">
    <location>
        <begin position="55"/>
        <end position="190"/>
    </location>
</feature>
<comment type="caution">
    <text evidence="4">The sequence shown here is derived from an EMBL/GenBank/DDBJ whole genome shotgun (WGS) entry which is preliminary data.</text>
</comment>
<dbReference type="Pfam" id="PF24694">
    <property type="entry name" value="LNS2_PITM1-3"/>
    <property type="match status" value="1"/>
</dbReference>
<protein>
    <recommendedName>
        <fullName evidence="3">LNS2/PITP domain-containing protein</fullName>
    </recommendedName>
</protein>